<evidence type="ECO:0000313" key="7">
    <source>
        <dbReference type="Proteomes" id="UP000283210"/>
    </source>
</evidence>
<evidence type="ECO:0000313" key="6">
    <source>
        <dbReference type="EMBL" id="RVE73669.1"/>
    </source>
</evidence>
<keyword evidence="7" id="KW-1185">Reference proteome</keyword>
<dbReference type="Gene3D" id="3.30.70.60">
    <property type="match status" value="1"/>
</dbReference>
<organism evidence="6 7">
    <name type="scientific">Oryzias javanicus</name>
    <name type="common">Javanese ricefish</name>
    <name type="synonym">Aplocheilus javanicus</name>
    <dbReference type="NCBI Taxonomy" id="123683"/>
    <lineage>
        <taxon>Eukaryota</taxon>
        <taxon>Metazoa</taxon>
        <taxon>Chordata</taxon>
        <taxon>Craniata</taxon>
        <taxon>Vertebrata</taxon>
        <taxon>Euteleostomi</taxon>
        <taxon>Actinopterygii</taxon>
        <taxon>Neopterygii</taxon>
        <taxon>Teleostei</taxon>
        <taxon>Neoteleostei</taxon>
        <taxon>Acanthomorphata</taxon>
        <taxon>Ovalentaria</taxon>
        <taxon>Atherinomorphae</taxon>
        <taxon>Beloniformes</taxon>
        <taxon>Adrianichthyidae</taxon>
        <taxon>Oryziinae</taxon>
        <taxon>Oryzias</taxon>
    </lineage>
</organism>
<dbReference type="Proteomes" id="UP000283210">
    <property type="component" value="Chromosome 4"/>
</dbReference>
<dbReference type="SMART" id="SM00888">
    <property type="entry name" value="EF1_GNE"/>
    <property type="match status" value="1"/>
</dbReference>
<proteinExistence type="inferred from homology"/>
<dbReference type="GO" id="GO:0003746">
    <property type="term" value="F:translation elongation factor activity"/>
    <property type="evidence" value="ECO:0007669"/>
    <property type="project" value="UniProtKB-KW"/>
</dbReference>
<reference evidence="6 7" key="1">
    <citation type="submission" date="2018-11" db="EMBL/GenBank/DDBJ databases">
        <authorList>
            <person name="Lopez-Roques C."/>
            <person name="Donnadieu C."/>
            <person name="Bouchez O."/>
            <person name="Klopp C."/>
            <person name="Cabau C."/>
            <person name="Zahm M."/>
        </authorList>
    </citation>
    <scope>NUCLEOTIDE SEQUENCE [LARGE SCALE GENOMIC DNA]</scope>
    <source>
        <strain evidence="6">RS831</strain>
        <tissue evidence="6">Whole body</tissue>
    </source>
</reference>
<dbReference type="PROSITE" id="PS00825">
    <property type="entry name" value="EF1BD_2"/>
    <property type="match status" value="1"/>
</dbReference>
<dbReference type="InterPro" id="IPR014717">
    <property type="entry name" value="Transl_elong_EF1B/ribsomal_bS6"/>
</dbReference>
<dbReference type="PANTHER" id="PTHR11595:SF86">
    <property type="entry name" value="ELONGATION FACTOR 1-DELTA ISOFORM X1"/>
    <property type="match status" value="1"/>
</dbReference>
<dbReference type="GO" id="GO:0005829">
    <property type="term" value="C:cytosol"/>
    <property type="evidence" value="ECO:0007669"/>
    <property type="project" value="TreeGrafter"/>
</dbReference>
<reference evidence="6 7" key="2">
    <citation type="submission" date="2019-01" db="EMBL/GenBank/DDBJ databases">
        <title>A chromosome length genome reference of the Java medaka (oryzias javanicus).</title>
        <authorList>
            <person name="Herpin A."/>
            <person name="Takehana Y."/>
            <person name="Naruse K."/>
            <person name="Ansai S."/>
            <person name="Kawaguchi M."/>
        </authorList>
    </citation>
    <scope>NUCLEOTIDE SEQUENCE [LARGE SCALE GENOMIC DNA]</scope>
    <source>
        <strain evidence="6">RS831</strain>
        <tissue evidence="6">Whole body</tissue>
    </source>
</reference>
<evidence type="ECO:0000256" key="1">
    <source>
        <dbReference type="ARBA" id="ARBA00007411"/>
    </source>
</evidence>
<dbReference type="InterPro" id="IPR001326">
    <property type="entry name" value="Transl_elong_EF1B_B/D_CS"/>
</dbReference>
<dbReference type="Pfam" id="PF00736">
    <property type="entry name" value="EF1_GNE"/>
    <property type="match status" value="1"/>
</dbReference>
<evidence type="ECO:0000256" key="2">
    <source>
        <dbReference type="ARBA" id="ARBA00022768"/>
    </source>
</evidence>
<dbReference type="InterPro" id="IPR014038">
    <property type="entry name" value="EF1B_bsu/dsu_GNE"/>
</dbReference>
<sequence length="71" mass="7890">MKKLEECVRSVQADGLLWGASKLVPVGYGIKKLQISCVVEDDKVGTDLLEEEITKFEDYVQSVDVAAFNKI</sequence>
<evidence type="ECO:0000256" key="4">
    <source>
        <dbReference type="RuleBase" id="RU003791"/>
    </source>
</evidence>
<dbReference type="OrthoDB" id="331763at2759"/>
<evidence type="ECO:0000259" key="5">
    <source>
        <dbReference type="SMART" id="SM00888"/>
    </source>
</evidence>
<protein>
    <recommendedName>
        <fullName evidence="5">Translation elongation factor EF1B beta/delta subunit guanine nucleotide exchange domain-containing protein</fullName>
    </recommendedName>
</protein>
<dbReference type="AlphaFoldDB" id="A0A3S2PR23"/>
<dbReference type="CDD" id="cd00292">
    <property type="entry name" value="EF1B"/>
    <property type="match status" value="1"/>
</dbReference>
<dbReference type="GO" id="GO:0005085">
    <property type="term" value="F:guanyl-nucleotide exchange factor activity"/>
    <property type="evidence" value="ECO:0007669"/>
    <property type="project" value="TreeGrafter"/>
</dbReference>
<name>A0A3S2PR23_ORYJA</name>
<dbReference type="PANTHER" id="PTHR11595">
    <property type="entry name" value="EF-HAND AND COILED-COIL DOMAIN-CONTAINING FAMILY MEMBER"/>
    <property type="match status" value="1"/>
</dbReference>
<feature type="domain" description="Translation elongation factor EF1B beta/delta subunit guanine nucleotide exchange" evidence="5">
    <location>
        <begin position="1"/>
        <end position="71"/>
    </location>
</feature>
<dbReference type="FunFam" id="3.30.70.60:FF:000001">
    <property type="entry name" value="Elongation factor 1-beta 1 like"/>
    <property type="match status" value="1"/>
</dbReference>
<evidence type="ECO:0000256" key="3">
    <source>
        <dbReference type="ARBA" id="ARBA00022917"/>
    </source>
</evidence>
<dbReference type="EMBL" id="CM012440">
    <property type="protein sequence ID" value="RVE73669.1"/>
    <property type="molecule type" value="Genomic_DNA"/>
</dbReference>
<gene>
    <name evidence="6" type="ORF">OJAV_G00033580</name>
</gene>
<keyword evidence="3 4" id="KW-0648">Protein biosynthesis</keyword>
<dbReference type="InterPro" id="IPR049720">
    <property type="entry name" value="EF1B_bsu/dsu"/>
</dbReference>
<dbReference type="GO" id="GO:0005853">
    <property type="term" value="C:eukaryotic translation elongation factor 1 complex"/>
    <property type="evidence" value="ECO:0007669"/>
    <property type="project" value="InterPro"/>
</dbReference>
<dbReference type="SUPFAM" id="SSF54984">
    <property type="entry name" value="eEF-1beta-like"/>
    <property type="match status" value="1"/>
</dbReference>
<keyword evidence="2 4" id="KW-0251">Elongation factor</keyword>
<comment type="similarity">
    <text evidence="1 4">Belongs to the EF-1-beta/EF-1-delta family.</text>
</comment>
<dbReference type="InterPro" id="IPR036219">
    <property type="entry name" value="eEF-1beta-like_sf"/>
</dbReference>
<accession>A0A3S2PR23</accession>